<name>A0A1S1MU57_9GAMM</name>
<comment type="caution">
    <text evidence="1">The sequence shown here is derived from an EMBL/GenBank/DDBJ whole genome shotgun (WGS) entry which is preliminary data.</text>
</comment>
<dbReference type="OrthoDB" id="5623813at2"/>
<gene>
    <name evidence="1" type="ORF">BET10_14380</name>
</gene>
<dbReference type="PANTHER" id="PTHR43885">
    <property type="entry name" value="HALOACID DEHALOGENASE-LIKE HYDROLASE"/>
    <property type="match status" value="1"/>
</dbReference>
<dbReference type="PANTHER" id="PTHR43885:SF1">
    <property type="entry name" value="SUPERFAMILY HYDROLASE, PUTATIVE (AFU_ORTHOLOGUE AFUA_4G13290)-RELATED"/>
    <property type="match status" value="1"/>
</dbReference>
<evidence type="ECO:0000313" key="2">
    <source>
        <dbReference type="Proteomes" id="UP000179786"/>
    </source>
</evidence>
<dbReference type="STRING" id="1859457.BET10_14380"/>
<dbReference type="EMBL" id="MKJU01000027">
    <property type="protein sequence ID" value="OHU90164.1"/>
    <property type="molecule type" value="Genomic_DNA"/>
</dbReference>
<dbReference type="NCBIfam" id="TIGR01509">
    <property type="entry name" value="HAD-SF-IA-v3"/>
    <property type="match status" value="1"/>
</dbReference>
<dbReference type="SUPFAM" id="SSF56784">
    <property type="entry name" value="HAD-like"/>
    <property type="match status" value="1"/>
</dbReference>
<dbReference type="Proteomes" id="UP000179786">
    <property type="component" value="Unassembled WGS sequence"/>
</dbReference>
<dbReference type="InterPro" id="IPR006439">
    <property type="entry name" value="HAD-SF_hydro_IA"/>
</dbReference>
<organism evidence="1 2">
    <name type="scientific">Pseudoalteromonas amylolytica</name>
    <dbReference type="NCBI Taxonomy" id="1859457"/>
    <lineage>
        <taxon>Bacteria</taxon>
        <taxon>Pseudomonadati</taxon>
        <taxon>Pseudomonadota</taxon>
        <taxon>Gammaproteobacteria</taxon>
        <taxon>Alteromonadales</taxon>
        <taxon>Pseudoalteromonadaceae</taxon>
        <taxon>Pseudoalteromonas</taxon>
    </lineage>
</organism>
<dbReference type="Gene3D" id="1.10.260.80">
    <property type="match status" value="1"/>
</dbReference>
<dbReference type="InterPro" id="IPR041492">
    <property type="entry name" value="HAD_2"/>
</dbReference>
<proteinExistence type="predicted"/>
<sequence>MIQQQIKGVIFDLDGTLVSSELDFQLIKAQVGCPRDLDLLDFISQLPSPYMRQEAMNIVHQHEMLDAQNAQLMPGVSECLEKLTNMQIPMAIVTRNFERAAKLKLSQCNVPISLMLTRDDAPAKPNPSALLHIAKQWHFTSNHCMYVGDYLYDIQAAHNAKMRSCLYAPQDVPHYASQAHHILRSFDDLPQLIQAFG</sequence>
<dbReference type="InterPro" id="IPR036412">
    <property type="entry name" value="HAD-like_sf"/>
</dbReference>
<accession>A0A1S1MU57</accession>
<keyword evidence="2" id="KW-1185">Reference proteome</keyword>
<dbReference type="Pfam" id="PF13419">
    <property type="entry name" value="HAD_2"/>
    <property type="match status" value="1"/>
</dbReference>
<dbReference type="InterPro" id="IPR023214">
    <property type="entry name" value="HAD_sf"/>
</dbReference>
<dbReference type="SFLD" id="SFLDS00003">
    <property type="entry name" value="Haloacid_Dehalogenase"/>
    <property type="match status" value="1"/>
</dbReference>
<dbReference type="AlphaFoldDB" id="A0A1S1MU57"/>
<evidence type="ECO:0000313" key="1">
    <source>
        <dbReference type="EMBL" id="OHU90164.1"/>
    </source>
</evidence>
<dbReference type="NCBIfam" id="TIGR01549">
    <property type="entry name" value="HAD-SF-IA-v1"/>
    <property type="match status" value="1"/>
</dbReference>
<protein>
    <submittedName>
        <fullName evidence="1">Phosphatase</fullName>
    </submittedName>
</protein>
<reference evidence="1 2" key="1">
    <citation type="submission" date="2016-09" db="EMBL/GenBank/DDBJ databases">
        <title>Pseudoalteromonas amylolytica sp. nov., isolated from the surface seawater.</title>
        <authorList>
            <person name="Wu Y.-H."/>
            <person name="Cheng H."/>
            <person name="Jin X.-B."/>
            <person name="Wang C.-S."/>
            <person name="Xu X.-W."/>
        </authorList>
    </citation>
    <scope>NUCLEOTIDE SEQUENCE [LARGE SCALE GENOMIC DNA]</scope>
    <source>
        <strain evidence="1 2">JW1</strain>
    </source>
</reference>
<dbReference type="SFLD" id="SFLDG01129">
    <property type="entry name" value="C1.5:_HAD__Beta-PGM__Phosphata"/>
    <property type="match status" value="1"/>
</dbReference>
<dbReference type="Gene3D" id="3.40.50.1000">
    <property type="entry name" value="HAD superfamily/HAD-like"/>
    <property type="match status" value="1"/>
</dbReference>